<evidence type="ECO:0000259" key="7">
    <source>
        <dbReference type="Pfam" id="PF04116"/>
    </source>
</evidence>
<feature type="compositionally biased region" description="Basic and acidic residues" evidence="5">
    <location>
        <begin position="368"/>
        <end position="381"/>
    </location>
</feature>
<evidence type="ECO:0000256" key="4">
    <source>
        <dbReference type="ARBA" id="ARBA00023136"/>
    </source>
</evidence>
<comment type="subcellular location">
    <subcellularLocation>
        <location evidence="1">Membrane</location>
    </subcellularLocation>
</comment>
<evidence type="ECO:0000256" key="6">
    <source>
        <dbReference type="SAM" id="Phobius"/>
    </source>
</evidence>
<dbReference type="PANTHER" id="PTHR11863">
    <property type="entry name" value="STEROL DESATURASE"/>
    <property type="match status" value="1"/>
</dbReference>
<feature type="domain" description="Fatty acid hydroxylase" evidence="7">
    <location>
        <begin position="214"/>
        <end position="348"/>
    </location>
</feature>
<reference evidence="8" key="1">
    <citation type="submission" date="2018-02" db="EMBL/GenBank/DDBJ databases">
        <authorList>
            <person name="Silar P."/>
        </authorList>
    </citation>
    <scope>NUCLEOTIDE SEQUENCE [LARGE SCALE GENOMIC DNA]</scope>
    <source>
        <strain evidence="8">T</strain>
    </source>
</reference>
<name>A0ABY6SLF6_PODCO</name>
<sequence>MASSSNTTTASYPPLPPLPSYELKPLPDLLPFISDFWLSIILPHVAYWVVSGIFHLIDTYDLFPQYRLHTPEEISQRNLASRWEVARDVVLEQILQVATGAFLNLTEAKQMTGSEGYDVAVWARRIRIAQRALPNMLGLVGLNARGLSEKVALGGYPLLAGALAGGDYPFLTTELVVEGGKKAVMETVPAFAVWEVVLAKLMYWVVVPGFQVWVAVAVMDTWQYFWHRAMHVNKWMYTNWHARHHRLYVPYAYGALYNHPVEGFVMDTLGAGIGYKLSFMTNRMGMLFFVTSMMKTVDDHCGYKLPWDPLQHITSNNAAYHDIHHQSWGIKSNFSQPFFTIWDKWLGTKWEGDVQLKYERTRANAAAKDEKKRLVTGKERNGSVTVNGKVKAK</sequence>
<dbReference type="EMBL" id="LR026970">
    <property type="protein sequence ID" value="VBB87001.1"/>
    <property type="molecule type" value="Genomic_DNA"/>
</dbReference>
<keyword evidence="3 6" id="KW-1133">Transmembrane helix</keyword>
<evidence type="ECO:0000313" key="8">
    <source>
        <dbReference type="EMBL" id="VBB87001.1"/>
    </source>
</evidence>
<gene>
    <name evidence="8" type="ORF">PODCO_710100</name>
</gene>
<keyword evidence="2 6" id="KW-0812">Transmembrane</keyword>
<evidence type="ECO:0000256" key="5">
    <source>
        <dbReference type="SAM" id="MobiDB-lite"/>
    </source>
</evidence>
<dbReference type="Proteomes" id="UP000280685">
    <property type="component" value="Chromosome 7"/>
</dbReference>
<dbReference type="InterPro" id="IPR050307">
    <property type="entry name" value="Sterol_Desaturase_Related"/>
</dbReference>
<evidence type="ECO:0000256" key="2">
    <source>
        <dbReference type="ARBA" id="ARBA00022692"/>
    </source>
</evidence>
<accession>A0ABY6SLF6</accession>
<evidence type="ECO:0000256" key="1">
    <source>
        <dbReference type="ARBA" id="ARBA00004370"/>
    </source>
</evidence>
<feature type="transmembrane region" description="Helical" evidence="6">
    <location>
        <begin position="36"/>
        <end position="57"/>
    </location>
</feature>
<dbReference type="Pfam" id="PF04116">
    <property type="entry name" value="FA_hydroxylase"/>
    <property type="match status" value="1"/>
</dbReference>
<dbReference type="InterPro" id="IPR006694">
    <property type="entry name" value="Fatty_acid_hydroxylase"/>
</dbReference>
<feature type="region of interest" description="Disordered" evidence="5">
    <location>
        <begin position="368"/>
        <end position="393"/>
    </location>
</feature>
<evidence type="ECO:0000256" key="3">
    <source>
        <dbReference type="ARBA" id="ARBA00022989"/>
    </source>
</evidence>
<evidence type="ECO:0000313" key="9">
    <source>
        <dbReference type="Proteomes" id="UP000280685"/>
    </source>
</evidence>
<keyword evidence="4 6" id="KW-0472">Membrane</keyword>
<protein>
    <recommendedName>
        <fullName evidence="7">Fatty acid hydroxylase domain-containing protein</fullName>
    </recommendedName>
</protein>
<keyword evidence="9" id="KW-1185">Reference proteome</keyword>
<proteinExistence type="predicted"/>
<organism evidence="8 9">
    <name type="scientific">Podospora comata</name>
    <dbReference type="NCBI Taxonomy" id="48703"/>
    <lineage>
        <taxon>Eukaryota</taxon>
        <taxon>Fungi</taxon>
        <taxon>Dikarya</taxon>
        <taxon>Ascomycota</taxon>
        <taxon>Pezizomycotina</taxon>
        <taxon>Sordariomycetes</taxon>
        <taxon>Sordariomycetidae</taxon>
        <taxon>Sordariales</taxon>
        <taxon>Podosporaceae</taxon>
        <taxon>Podospora</taxon>
    </lineage>
</organism>